<dbReference type="GO" id="GO:0016020">
    <property type="term" value="C:membrane"/>
    <property type="evidence" value="ECO:0007669"/>
    <property type="project" value="InterPro"/>
</dbReference>
<evidence type="ECO:0000256" key="4">
    <source>
        <dbReference type="ARBA" id="ARBA00013137"/>
    </source>
</evidence>
<evidence type="ECO:0000256" key="10">
    <source>
        <dbReference type="SAM" id="SignalP"/>
    </source>
</evidence>
<dbReference type="InterPro" id="IPR006311">
    <property type="entry name" value="TAT_signal"/>
</dbReference>
<feature type="chain" id="PRO_5041365450" description="Urocanate reductase" evidence="10">
    <location>
        <begin position="24"/>
        <end position="640"/>
    </location>
</feature>
<dbReference type="Gene3D" id="3.50.50.60">
    <property type="entry name" value="FAD/NAD(P)-binding domain"/>
    <property type="match status" value="1"/>
</dbReference>
<dbReference type="GO" id="GO:0033765">
    <property type="term" value="F:steroid dehydrogenase activity, acting on the CH-CH group of donors"/>
    <property type="evidence" value="ECO:0007669"/>
    <property type="project" value="UniProtKB-ARBA"/>
</dbReference>
<evidence type="ECO:0000313" key="12">
    <source>
        <dbReference type="EMBL" id="GJN65957.1"/>
    </source>
</evidence>
<dbReference type="InterPro" id="IPR036188">
    <property type="entry name" value="FAD/NAD-bd_sf"/>
</dbReference>
<dbReference type="AlphaFoldDB" id="A0AA37N1M8"/>
<evidence type="ECO:0000259" key="11">
    <source>
        <dbReference type="SMART" id="SM00900"/>
    </source>
</evidence>
<keyword evidence="7" id="KW-0274">FAD</keyword>
<dbReference type="GO" id="GO:0010181">
    <property type="term" value="F:FMN binding"/>
    <property type="evidence" value="ECO:0007669"/>
    <property type="project" value="InterPro"/>
</dbReference>
<dbReference type="EMBL" id="BQKV01000115">
    <property type="protein sequence ID" value="GJN65957.1"/>
    <property type="molecule type" value="Genomic_DNA"/>
</dbReference>
<reference evidence="12" key="1">
    <citation type="journal article" date="2022" name="Int. J. Syst. Evol. Microbiol.">
        <title>Genome-based, phenotypic and chemotaxonomic classification of Faecalibacterium strains: proposal of three novel species Faecalibacterium duncaniae sp. nov., Faecalibacterium hattorii sp. nov. and Faecalibacterium gallinarum sp. nov. .</title>
        <authorList>
            <person name="Sakamoto M."/>
            <person name="Sakurai N."/>
            <person name="Tanno H."/>
            <person name="Iino T."/>
            <person name="Ohkuma M."/>
            <person name="Endo A."/>
        </authorList>
    </citation>
    <scope>NUCLEOTIDE SEQUENCE</scope>
    <source>
        <strain evidence="12">JCM 17207</strain>
    </source>
</reference>
<evidence type="ECO:0000256" key="6">
    <source>
        <dbReference type="ARBA" id="ARBA00022630"/>
    </source>
</evidence>
<dbReference type="InterPro" id="IPR050315">
    <property type="entry name" value="FAD-oxidoreductase_2"/>
</dbReference>
<dbReference type="InterPro" id="IPR027477">
    <property type="entry name" value="Succ_DH/fumarate_Rdtase_cat_sf"/>
</dbReference>
<evidence type="ECO:0000256" key="3">
    <source>
        <dbReference type="ARBA" id="ARBA00008040"/>
    </source>
</evidence>
<gene>
    <name evidence="12" type="ORF">JCM17207_25820</name>
</gene>
<dbReference type="PROSITE" id="PS51257">
    <property type="entry name" value="PROKAR_LIPOPROTEIN"/>
    <property type="match status" value="1"/>
</dbReference>
<comment type="similarity">
    <text evidence="3">Belongs to the FAD-dependent oxidoreductase 2 family. FRD/SDH subfamily.</text>
</comment>
<evidence type="ECO:0000256" key="9">
    <source>
        <dbReference type="ARBA" id="ARBA00049922"/>
    </source>
</evidence>
<evidence type="ECO:0000256" key="2">
    <source>
        <dbReference type="ARBA" id="ARBA00001974"/>
    </source>
</evidence>
<dbReference type="SMART" id="SM00900">
    <property type="entry name" value="FMN_bind"/>
    <property type="match status" value="1"/>
</dbReference>
<dbReference type="Proteomes" id="UP001055185">
    <property type="component" value="Unassembled WGS sequence"/>
</dbReference>
<dbReference type="Pfam" id="PF00890">
    <property type="entry name" value="FAD_binding_2"/>
    <property type="match status" value="1"/>
</dbReference>
<dbReference type="RefSeq" id="WP_238318145.1">
    <property type="nucleotide sequence ID" value="NZ_BQKV01000115.1"/>
</dbReference>
<comment type="cofactor">
    <cofactor evidence="1">
        <name>FMN</name>
        <dbReference type="ChEBI" id="CHEBI:58210"/>
    </cofactor>
</comment>
<dbReference type="EC" id="1.3.99.33" evidence="4"/>
<protein>
    <recommendedName>
        <fullName evidence="5">Urocanate reductase</fullName>
        <ecNumber evidence="4">1.3.99.33</ecNumber>
    </recommendedName>
</protein>
<dbReference type="Pfam" id="PF04205">
    <property type="entry name" value="FMN_bind"/>
    <property type="match status" value="1"/>
</dbReference>
<sequence>MSKISRRSFMRGAALGTVGVAAAGLLSGCNNSSSTAASSTAASSEAAGSQGASSAPVIPSAPVDGKYVTKAMGHESWVYVATTFADGAITACEVLSHEETIGIGNYACSRIPAAIVEHQSINVPNLRGSSITSMAIKSAVKEAITLAGYNVDDFSAEVTVEPSTEVIEEEADVIIMGAGTAGLVCAARLLEAGYSVTLVEKRDIPGGSMAMTYGGVATAGSKLQYNFDVTGEYRASAMGTLDGMMNFWKTMDKYHRKDFFTGEMPYMTAQYTVSGDLVDWMASIGIGFSTLGTYECATTYGASTPYLAPGCYEGGAGYAMMFLANRVSSYEKGKIIYSTSVTDLIKDESGRVVGFHAKGDNGASYTLKAKAVCLASGGFGKNTEMLKKYSADYADFFFNCASCVTGDGIQLGLDAGGVVECENRPLPAFLSSYKSKFELAFIHSTAPGIMVNINGDNIGNIMSDNHYTMANAKLNKDNGDTFYYIFDESSAIKLKDSESYGFNGYVAMFEKGEAVHYESVEAASKELSLPNLAAAIENNNKAALSGQPDEFGRAGCPYIETRDGIWAIRVDPTFYLTTAGLAIDTDCHVLTEDRKAIPGLYAAGDVCGSIEEKDAKQYGMGFDAALCYGYIMGETLKKEL</sequence>
<keyword evidence="10" id="KW-0732">Signal</keyword>
<keyword evidence="13" id="KW-1185">Reference proteome</keyword>
<dbReference type="Gene3D" id="3.90.700.10">
    <property type="entry name" value="Succinate dehydrogenase/fumarate reductase flavoprotein, catalytic domain"/>
    <property type="match status" value="1"/>
</dbReference>
<feature type="signal peptide" evidence="10">
    <location>
        <begin position="1"/>
        <end position="23"/>
    </location>
</feature>
<dbReference type="PANTHER" id="PTHR43400:SF7">
    <property type="entry name" value="FAD-DEPENDENT OXIDOREDUCTASE 2 FAD BINDING DOMAIN-CONTAINING PROTEIN"/>
    <property type="match status" value="1"/>
</dbReference>
<dbReference type="PROSITE" id="PS51318">
    <property type="entry name" value="TAT"/>
    <property type="match status" value="1"/>
</dbReference>
<dbReference type="InterPro" id="IPR003953">
    <property type="entry name" value="FAD-dep_OxRdtase_2_FAD-bd"/>
</dbReference>
<dbReference type="SUPFAM" id="SSF51905">
    <property type="entry name" value="FAD/NAD(P)-binding domain"/>
    <property type="match status" value="1"/>
</dbReference>
<evidence type="ECO:0000256" key="8">
    <source>
        <dbReference type="ARBA" id="ARBA00023002"/>
    </source>
</evidence>
<evidence type="ECO:0000256" key="5">
    <source>
        <dbReference type="ARBA" id="ARBA00015872"/>
    </source>
</evidence>
<evidence type="ECO:0000313" key="13">
    <source>
        <dbReference type="Proteomes" id="UP001055185"/>
    </source>
</evidence>
<evidence type="ECO:0000256" key="1">
    <source>
        <dbReference type="ARBA" id="ARBA00001917"/>
    </source>
</evidence>
<comment type="catalytic activity">
    <reaction evidence="9">
        <text>dihydrourocanate + A = urocanate + AH2</text>
        <dbReference type="Rhea" id="RHEA:36059"/>
        <dbReference type="ChEBI" id="CHEBI:13193"/>
        <dbReference type="ChEBI" id="CHEBI:17499"/>
        <dbReference type="ChEBI" id="CHEBI:27247"/>
        <dbReference type="ChEBI" id="CHEBI:72991"/>
        <dbReference type="EC" id="1.3.99.33"/>
    </reaction>
</comment>
<keyword evidence="8" id="KW-0560">Oxidoreductase</keyword>
<evidence type="ECO:0000256" key="7">
    <source>
        <dbReference type="ARBA" id="ARBA00022827"/>
    </source>
</evidence>
<organism evidence="12 13">
    <name type="scientific">Faecalibacterium gallinarum</name>
    <dbReference type="NCBI Taxonomy" id="2903556"/>
    <lineage>
        <taxon>Bacteria</taxon>
        <taxon>Bacillati</taxon>
        <taxon>Bacillota</taxon>
        <taxon>Clostridia</taxon>
        <taxon>Eubacteriales</taxon>
        <taxon>Oscillospiraceae</taxon>
        <taxon>Faecalibacterium</taxon>
    </lineage>
</organism>
<feature type="domain" description="FMN-binding" evidence="11">
    <location>
        <begin position="73"/>
        <end position="147"/>
    </location>
</feature>
<dbReference type="SUPFAM" id="SSF56425">
    <property type="entry name" value="Succinate dehydrogenase/fumarate reductase flavoprotein, catalytic domain"/>
    <property type="match status" value="1"/>
</dbReference>
<accession>A0AA37N1M8</accession>
<dbReference type="PRINTS" id="PR00368">
    <property type="entry name" value="FADPNR"/>
</dbReference>
<dbReference type="InterPro" id="IPR007329">
    <property type="entry name" value="FMN-bd"/>
</dbReference>
<dbReference type="PANTHER" id="PTHR43400">
    <property type="entry name" value="FUMARATE REDUCTASE"/>
    <property type="match status" value="1"/>
</dbReference>
<comment type="caution">
    <text evidence="12">The sequence shown here is derived from an EMBL/GenBank/DDBJ whole genome shotgun (WGS) entry which is preliminary data.</text>
</comment>
<comment type="cofactor">
    <cofactor evidence="2">
        <name>FAD</name>
        <dbReference type="ChEBI" id="CHEBI:57692"/>
    </cofactor>
</comment>
<proteinExistence type="inferred from homology"/>
<name>A0AA37N1M8_9FIRM</name>
<keyword evidence="6" id="KW-0285">Flavoprotein</keyword>